<proteinExistence type="predicted"/>
<organism evidence="1 2">
    <name type="scientific">Sphingomonas glacialis</name>
    <dbReference type="NCBI Taxonomy" id="658225"/>
    <lineage>
        <taxon>Bacteria</taxon>
        <taxon>Pseudomonadati</taxon>
        <taxon>Pseudomonadota</taxon>
        <taxon>Alphaproteobacteria</taxon>
        <taxon>Sphingomonadales</taxon>
        <taxon>Sphingomonadaceae</taxon>
        <taxon>Sphingomonas</taxon>
    </lineage>
</organism>
<comment type="caution">
    <text evidence="1">The sequence shown here is derived from an EMBL/GenBank/DDBJ whole genome shotgun (WGS) entry which is preliminary data.</text>
</comment>
<accession>A0A502FFS5</accession>
<protein>
    <submittedName>
        <fullName evidence="1">DUF2855 family protein</fullName>
    </submittedName>
</protein>
<dbReference type="Proteomes" id="UP000319931">
    <property type="component" value="Unassembled WGS sequence"/>
</dbReference>
<dbReference type="EMBL" id="RCZC01000009">
    <property type="protein sequence ID" value="TPG48290.1"/>
    <property type="molecule type" value="Genomic_DNA"/>
</dbReference>
<dbReference type="Pfam" id="PF11017">
    <property type="entry name" value="DUF2855"/>
    <property type="match status" value="1"/>
</dbReference>
<dbReference type="InterPro" id="IPR021276">
    <property type="entry name" value="DUF2855"/>
</dbReference>
<keyword evidence="2" id="KW-1185">Reference proteome</keyword>
<evidence type="ECO:0000313" key="2">
    <source>
        <dbReference type="Proteomes" id="UP000319931"/>
    </source>
</evidence>
<name>A0A502FFS5_9SPHN</name>
<dbReference type="Gene3D" id="3.90.180.10">
    <property type="entry name" value="Medium-chain alcohol dehydrogenases, catalytic domain"/>
    <property type="match status" value="1"/>
</dbReference>
<gene>
    <name evidence="1" type="ORF">EAH76_20965</name>
</gene>
<dbReference type="OrthoDB" id="8953110at2"/>
<dbReference type="AlphaFoldDB" id="A0A502FFS5"/>
<sequence>MMWRRNEETGMPIKREMLVRRDALDQLAINETLAPEAGEGEVLLQVEAFALTANTVTYAVVGATVGYWNFFSAPEGWGVVPAWGFARVVASRCPEIAVGERVYGFMPMASHLIVMPGKIGRGLFRDMAPHRQPMSVVYNQYRRLGAELPATPEREALRMLFEPLFLTSFLIEDALRRADFHGGESVVLTSASSKTALGTAYVLRERSPGVQRIGLTSAANRAFVEGTGLYDTVLAYDAIETLAPTGSSVLIDFAGDAALLEAVYAQVAGRIAACLRVGVTHYDAGTAAVAPLDPKPVWFFAPDAATTLIGEIGQDAFNVAVAAQWDGFVELAAGLVQVVEETGIDALQRIWRLQVAGQAKPDIGYCNRL</sequence>
<dbReference type="InterPro" id="IPR011032">
    <property type="entry name" value="GroES-like_sf"/>
</dbReference>
<evidence type="ECO:0000313" key="1">
    <source>
        <dbReference type="EMBL" id="TPG48290.1"/>
    </source>
</evidence>
<dbReference type="SUPFAM" id="SSF50129">
    <property type="entry name" value="GroES-like"/>
    <property type="match status" value="1"/>
</dbReference>
<reference evidence="1 2" key="1">
    <citation type="journal article" date="2019" name="Environ. Microbiol.">
        <title>Species interactions and distinct microbial communities in high Arctic permafrost affected cryosols are associated with the CH4 and CO2 gas fluxes.</title>
        <authorList>
            <person name="Altshuler I."/>
            <person name="Hamel J."/>
            <person name="Turney S."/>
            <person name="Magnuson E."/>
            <person name="Levesque R."/>
            <person name="Greer C."/>
            <person name="Whyte L.G."/>
        </authorList>
    </citation>
    <scope>NUCLEOTIDE SEQUENCE [LARGE SCALE GENOMIC DNA]</scope>
    <source>
        <strain evidence="1 2">E6.1</strain>
    </source>
</reference>